<dbReference type="Proteomes" id="UP000225706">
    <property type="component" value="Unassembled WGS sequence"/>
</dbReference>
<dbReference type="GO" id="GO:0016740">
    <property type="term" value="F:transferase activity"/>
    <property type="evidence" value="ECO:0007669"/>
    <property type="project" value="UniProtKB-KW"/>
</dbReference>
<accession>A0A2B4RKX4</accession>
<gene>
    <name evidence="1" type="primary">Naa15</name>
    <name evidence="1" type="ORF">AWC38_SpisGene16562</name>
</gene>
<comment type="caution">
    <text evidence="1">The sequence shown here is derived from an EMBL/GenBank/DDBJ whole genome shotgun (WGS) entry which is preliminary data.</text>
</comment>
<protein>
    <submittedName>
        <fullName evidence="1">N-alpha-acetyltransferase 15, NatA auxiliary subunit</fullName>
    </submittedName>
</protein>
<sequence>MMSGSKHMKEPVAIVVERELKTLLDGNDIKQFNADFLEKHSHSLLHRFSGSKTLCLLDASKVDDALALVTDLSDSLEDRTLETCTMIYNALLEGTFGECTDLTREYFLKCRTVFPWASVFAKDDGVIGNVNGLDGAQTGLSEPLCDGVA</sequence>
<dbReference type="OrthoDB" id="10263032at2759"/>
<keyword evidence="2" id="KW-1185">Reference proteome</keyword>
<dbReference type="EMBL" id="LSMT01000379">
    <property type="protein sequence ID" value="PFX19064.1"/>
    <property type="molecule type" value="Genomic_DNA"/>
</dbReference>
<dbReference type="AlphaFoldDB" id="A0A2B4RKX4"/>
<evidence type="ECO:0000313" key="1">
    <source>
        <dbReference type="EMBL" id="PFX19064.1"/>
    </source>
</evidence>
<dbReference type="STRING" id="50429.A0A2B4RKX4"/>
<proteinExistence type="predicted"/>
<name>A0A2B4RKX4_STYPI</name>
<organism evidence="1 2">
    <name type="scientific">Stylophora pistillata</name>
    <name type="common">Smooth cauliflower coral</name>
    <dbReference type="NCBI Taxonomy" id="50429"/>
    <lineage>
        <taxon>Eukaryota</taxon>
        <taxon>Metazoa</taxon>
        <taxon>Cnidaria</taxon>
        <taxon>Anthozoa</taxon>
        <taxon>Hexacorallia</taxon>
        <taxon>Scleractinia</taxon>
        <taxon>Astrocoeniina</taxon>
        <taxon>Pocilloporidae</taxon>
        <taxon>Stylophora</taxon>
    </lineage>
</organism>
<reference evidence="2" key="1">
    <citation type="journal article" date="2017" name="bioRxiv">
        <title>Comparative analysis of the genomes of Stylophora pistillata and Acropora digitifera provides evidence for extensive differences between species of corals.</title>
        <authorList>
            <person name="Voolstra C.R."/>
            <person name="Li Y."/>
            <person name="Liew Y.J."/>
            <person name="Baumgarten S."/>
            <person name="Zoccola D."/>
            <person name="Flot J.-F."/>
            <person name="Tambutte S."/>
            <person name="Allemand D."/>
            <person name="Aranda M."/>
        </authorList>
    </citation>
    <scope>NUCLEOTIDE SEQUENCE [LARGE SCALE GENOMIC DNA]</scope>
</reference>
<evidence type="ECO:0000313" key="2">
    <source>
        <dbReference type="Proteomes" id="UP000225706"/>
    </source>
</evidence>
<keyword evidence="1" id="KW-0808">Transferase</keyword>